<keyword evidence="2" id="KW-0521">NADP</keyword>
<keyword evidence="3" id="KW-0560">Oxidoreductase</keyword>
<dbReference type="Proteomes" id="UP001163266">
    <property type="component" value="Chromosome"/>
</dbReference>
<dbReference type="SUPFAM" id="SSF51735">
    <property type="entry name" value="NAD(P)-binding Rossmann-fold domains"/>
    <property type="match status" value="2"/>
</dbReference>
<keyword evidence="5" id="KW-1185">Reference proteome</keyword>
<evidence type="ECO:0000313" key="4">
    <source>
        <dbReference type="EMBL" id="UZD55352.1"/>
    </source>
</evidence>
<dbReference type="Pfam" id="PF13561">
    <property type="entry name" value="adh_short_C2"/>
    <property type="match status" value="1"/>
</dbReference>
<dbReference type="Gene3D" id="3.40.50.720">
    <property type="entry name" value="NAD(P)-binding Rossmann-like Domain"/>
    <property type="match status" value="2"/>
</dbReference>
<dbReference type="Pfam" id="PF00106">
    <property type="entry name" value="adh_short"/>
    <property type="match status" value="1"/>
</dbReference>
<proteinExistence type="inferred from homology"/>
<reference evidence="4" key="1">
    <citation type="submission" date="2022-10" db="EMBL/GenBank/DDBJ databases">
        <title>Complete genome sequence of Schlegelella aquatica LMG 23380.</title>
        <authorList>
            <person name="Musilova J."/>
            <person name="Kourilova X."/>
            <person name="Bezdicek M."/>
            <person name="Hermankova K."/>
            <person name="Obruca S."/>
            <person name="Sedlar K."/>
        </authorList>
    </citation>
    <scope>NUCLEOTIDE SEQUENCE</scope>
    <source>
        <strain evidence="4">LMG 23380</strain>
    </source>
</reference>
<dbReference type="InterPro" id="IPR002347">
    <property type="entry name" value="SDR_fam"/>
</dbReference>
<evidence type="ECO:0000256" key="2">
    <source>
        <dbReference type="ARBA" id="ARBA00022857"/>
    </source>
</evidence>
<dbReference type="InterPro" id="IPR052178">
    <property type="entry name" value="Sec_Metab_Biosynth_SDR"/>
</dbReference>
<gene>
    <name evidence="4" type="ORF">OMP39_01815</name>
</gene>
<dbReference type="PRINTS" id="PR00081">
    <property type="entry name" value="GDHRDH"/>
</dbReference>
<organism evidence="4 5">
    <name type="scientific">Caldimonas aquatica</name>
    <dbReference type="NCBI Taxonomy" id="376175"/>
    <lineage>
        <taxon>Bacteria</taxon>
        <taxon>Pseudomonadati</taxon>
        <taxon>Pseudomonadota</taxon>
        <taxon>Betaproteobacteria</taxon>
        <taxon>Burkholderiales</taxon>
        <taxon>Sphaerotilaceae</taxon>
        <taxon>Caldimonas</taxon>
    </lineage>
</organism>
<accession>A0ABY6MTL7</accession>
<dbReference type="PANTHER" id="PTHR43618:SF8">
    <property type="entry name" value="7ALPHA-HYDROXYSTEROID DEHYDROGENASE"/>
    <property type="match status" value="1"/>
</dbReference>
<evidence type="ECO:0000313" key="5">
    <source>
        <dbReference type="Proteomes" id="UP001163266"/>
    </source>
</evidence>
<dbReference type="RefSeq" id="WP_264893107.1">
    <property type="nucleotide sequence ID" value="NZ_CP110257.1"/>
</dbReference>
<name>A0ABY6MTL7_9BURK</name>
<dbReference type="EMBL" id="CP110257">
    <property type="protein sequence ID" value="UZD55352.1"/>
    <property type="molecule type" value="Genomic_DNA"/>
</dbReference>
<comment type="similarity">
    <text evidence="1">Belongs to the short-chain dehydrogenases/reductases (SDR) family.</text>
</comment>
<sequence length="88" mass="8867">MSPLFSLAGQAAVITGSSCGIGRAIARRMAERGAKGVVSSRKGQADTAVPRRRMGEPDGIAGAAVFLASRAGSFMTGQAIVVDGRATC</sequence>
<dbReference type="PANTHER" id="PTHR43618">
    <property type="entry name" value="7-ALPHA-HYDROXYSTEROID DEHYDROGENASE"/>
    <property type="match status" value="1"/>
</dbReference>
<dbReference type="InterPro" id="IPR036291">
    <property type="entry name" value="NAD(P)-bd_dom_sf"/>
</dbReference>
<protein>
    <submittedName>
        <fullName evidence="4">SDR family NAD(P)-dependent oxidoreductase</fullName>
    </submittedName>
</protein>
<evidence type="ECO:0000256" key="3">
    <source>
        <dbReference type="ARBA" id="ARBA00023002"/>
    </source>
</evidence>
<evidence type="ECO:0000256" key="1">
    <source>
        <dbReference type="ARBA" id="ARBA00006484"/>
    </source>
</evidence>